<evidence type="ECO:0000313" key="5">
    <source>
        <dbReference type="EMBL" id="SPO02587.1"/>
    </source>
</evidence>
<protein>
    <recommendedName>
        <fullName evidence="4">Fido domain-containing protein</fullName>
    </recommendedName>
</protein>
<evidence type="ECO:0000256" key="3">
    <source>
        <dbReference type="SAM" id="MobiDB-lite"/>
    </source>
</evidence>
<dbReference type="PANTHER" id="PTHR13504">
    <property type="entry name" value="FIDO DOMAIN-CONTAINING PROTEIN DDB_G0283145"/>
    <property type="match status" value="1"/>
</dbReference>
<feature type="compositionally biased region" description="Low complexity" evidence="3">
    <location>
        <begin position="30"/>
        <end position="47"/>
    </location>
</feature>
<feature type="binding site" evidence="2">
    <location>
        <begin position="319"/>
        <end position="326"/>
    </location>
    <ligand>
        <name>ATP</name>
        <dbReference type="ChEBI" id="CHEBI:30616"/>
    </ligand>
</feature>
<comment type="caution">
    <text evidence="5">The sequence shown here is derived from an EMBL/GenBank/DDBJ whole genome shotgun (WGS) entry which is preliminary data.</text>
</comment>
<keyword evidence="2" id="KW-0547">Nucleotide-binding</keyword>
<evidence type="ECO:0000256" key="1">
    <source>
        <dbReference type="PIRSR" id="PIRSR640198-1"/>
    </source>
</evidence>
<dbReference type="Proteomes" id="UP001187682">
    <property type="component" value="Unassembled WGS sequence"/>
</dbReference>
<dbReference type="Gene3D" id="1.10.3290.10">
    <property type="entry name" value="Fido-like domain"/>
    <property type="match status" value="1"/>
</dbReference>
<gene>
    <name evidence="5" type="ORF">DNG_05260</name>
</gene>
<evidence type="ECO:0000256" key="2">
    <source>
        <dbReference type="PIRSR" id="PIRSR640198-2"/>
    </source>
</evidence>
<dbReference type="PROSITE" id="PS51459">
    <property type="entry name" value="FIDO"/>
    <property type="match status" value="1"/>
</dbReference>
<dbReference type="GO" id="GO:0005524">
    <property type="term" value="F:ATP binding"/>
    <property type="evidence" value="ECO:0007669"/>
    <property type="project" value="UniProtKB-KW"/>
</dbReference>
<dbReference type="Pfam" id="PF02661">
    <property type="entry name" value="Fic"/>
    <property type="match status" value="1"/>
</dbReference>
<dbReference type="InterPro" id="IPR036597">
    <property type="entry name" value="Fido-like_dom_sf"/>
</dbReference>
<keyword evidence="6" id="KW-1185">Reference proteome</keyword>
<reference evidence="5" key="1">
    <citation type="submission" date="2018-03" db="EMBL/GenBank/DDBJ databases">
        <authorList>
            <person name="Guldener U."/>
        </authorList>
    </citation>
    <scope>NUCLEOTIDE SEQUENCE</scope>
</reference>
<dbReference type="EMBL" id="ONZQ02000006">
    <property type="protein sequence ID" value="SPO02587.1"/>
    <property type="molecule type" value="Genomic_DNA"/>
</dbReference>
<dbReference type="InterPro" id="IPR003812">
    <property type="entry name" value="Fido"/>
</dbReference>
<dbReference type="SUPFAM" id="SSF140931">
    <property type="entry name" value="Fic-like"/>
    <property type="match status" value="1"/>
</dbReference>
<feature type="active site" evidence="1">
    <location>
        <position position="315"/>
    </location>
</feature>
<evidence type="ECO:0000259" key="4">
    <source>
        <dbReference type="PROSITE" id="PS51459"/>
    </source>
</evidence>
<dbReference type="InterPro" id="IPR040198">
    <property type="entry name" value="Fido_containing"/>
</dbReference>
<sequence length="414" mass="46735">MVGHPHQSRKSLTEAFPDINIARPHSPAQKSTASSPTKKTSSTAISKMQDLSTTIGKTFASGWPSWRSIRGCHNAPAHFTIRLAEHLREEAAGMVLPEDPATIIAQARQESQRGGVASFEKAWEEMEKSLITLVYGSNLIETAGTNFRLTLKICRDIFRGKEVDPNISERDPEYQEYVDNLIKTQRKGDIPNVIRSRREVINHAKALNFLIDRIVLDNMALSEELLLQAHRILQDNINDDDVAPGQYREHEVAVSYTKPGQKRQRSICIRAKAVPGYMKDMIEHLDNDIAAAEKSEDLDPYTLAARYHHQFVMIHPFGDGNGRMSRMILNVLLLKYAGHLSVIGSDCDKDEYLDIVCRGQKIFSREDMEVDFEKQTSHLEFARHVLRKSKAGLEDMWSWATQRKGGKGISQGSD</sequence>
<accession>A0AAE8MY04</accession>
<dbReference type="PANTHER" id="PTHR13504:SF38">
    <property type="entry name" value="FIDO DOMAIN-CONTAINING PROTEIN"/>
    <property type="match status" value="1"/>
</dbReference>
<evidence type="ECO:0000313" key="6">
    <source>
        <dbReference type="Proteomes" id="UP001187682"/>
    </source>
</evidence>
<keyword evidence="2" id="KW-0067">ATP-binding</keyword>
<proteinExistence type="predicted"/>
<dbReference type="AlphaFoldDB" id="A0AAE8MY04"/>
<organism evidence="5 6">
    <name type="scientific">Cephalotrichum gorgonifer</name>
    <dbReference type="NCBI Taxonomy" id="2041049"/>
    <lineage>
        <taxon>Eukaryota</taxon>
        <taxon>Fungi</taxon>
        <taxon>Dikarya</taxon>
        <taxon>Ascomycota</taxon>
        <taxon>Pezizomycotina</taxon>
        <taxon>Sordariomycetes</taxon>
        <taxon>Hypocreomycetidae</taxon>
        <taxon>Microascales</taxon>
        <taxon>Microascaceae</taxon>
        <taxon>Cephalotrichum</taxon>
    </lineage>
</organism>
<feature type="region of interest" description="Disordered" evidence="3">
    <location>
        <begin position="1"/>
        <end position="47"/>
    </location>
</feature>
<name>A0AAE8MY04_9PEZI</name>
<feature type="domain" description="Fido" evidence="4">
    <location>
        <begin position="221"/>
        <end position="375"/>
    </location>
</feature>